<dbReference type="PANTHER" id="PTHR36456">
    <property type="entry name" value="UPF0232 PROTEIN SCO3875"/>
    <property type="match status" value="1"/>
</dbReference>
<dbReference type="PANTHER" id="PTHR36456:SF1">
    <property type="entry name" value="UPF0232 PROTEIN SCO3875"/>
    <property type="match status" value="1"/>
</dbReference>
<dbReference type="EMBL" id="JAGSXH010000007">
    <property type="protein sequence ID" value="MBS2962112.1"/>
    <property type="molecule type" value="Genomic_DNA"/>
</dbReference>
<dbReference type="Pfam" id="PF05258">
    <property type="entry name" value="DciA"/>
    <property type="match status" value="1"/>
</dbReference>
<evidence type="ECO:0000313" key="2">
    <source>
        <dbReference type="EMBL" id="MBS2962112.1"/>
    </source>
</evidence>
<dbReference type="InterPro" id="IPR007922">
    <property type="entry name" value="DciA-like"/>
</dbReference>
<dbReference type="RefSeq" id="WP_211464435.1">
    <property type="nucleotide sequence ID" value="NZ_JAGSXH010000007.1"/>
</dbReference>
<dbReference type="Proteomes" id="UP000677913">
    <property type="component" value="Unassembled WGS sequence"/>
</dbReference>
<organism evidence="2 3">
    <name type="scientific">Actinocrinis puniceicyclus</name>
    <dbReference type="NCBI Taxonomy" id="977794"/>
    <lineage>
        <taxon>Bacteria</taxon>
        <taxon>Bacillati</taxon>
        <taxon>Actinomycetota</taxon>
        <taxon>Actinomycetes</taxon>
        <taxon>Catenulisporales</taxon>
        <taxon>Actinospicaceae</taxon>
        <taxon>Actinocrinis</taxon>
    </lineage>
</organism>
<proteinExistence type="predicted"/>
<feature type="region of interest" description="Disordered" evidence="1">
    <location>
        <begin position="30"/>
        <end position="59"/>
    </location>
</feature>
<comment type="caution">
    <text evidence="2">The sequence shown here is derived from an EMBL/GenBank/DDBJ whole genome shotgun (WGS) entry which is preliminary data.</text>
</comment>
<reference evidence="2" key="1">
    <citation type="submission" date="2021-04" db="EMBL/GenBank/DDBJ databases">
        <title>Genome based classification of Actinospica acidithermotolerans sp. nov., an actinobacterium isolated from an Indonesian hot spring.</title>
        <authorList>
            <person name="Kusuma A.B."/>
            <person name="Putra K.E."/>
            <person name="Nafisah S."/>
            <person name="Loh J."/>
            <person name="Nouioui I."/>
            <person name="Goodfellow M."/>
        </authorList>
    </citation>
    <scope>NUCLEOTIDE SEQUENCE</scope>
    <source>
        <strain evidence="2">DSM 45618</strain>
    </source>
</reference>
<accession>A0A8J7WL50</accession>
<sequence>MTEPDNTSALRGADLARAALTAARKRAREIEEGRALRRGSAAAGRRSGARPDERDPQPLEATLTRLLAEAGWETPAAVGGIIHGWADIVGPRIAAHCEPVSYEEGVLTVQTDSSAWATELRNLSVSLLARLNAAVPRRVTPGGPPRPAIERIAVLGPNPPSWRRGRWSANGGARTCRAP</sequence>
<name>A0A8J7WL50_9ACTN</name>
<protein>
    <submittedName>
        <fullName evidence="2">DUF721 domain-containing protein</fullName>
    </submittedName>
</protein>
<evidence type="ECO:0000313" key="3">
    <source>
        <dbReference type="Proteomes" id="UP000677913"/>
    </source>
</evidence>
<gene>
    <name evidence="2" type="ORF">KGA66_03575</name>
</gene>
<keyword evidence="3" id="KW-1185">Reference proteome</keyword>
<dbReference type="AlphaFoldDB" id="A0A8J7WL50"/>
<evidence type="ECO:0000256" key="1">
    <source>
        <dbReference type="SAM" id="MobiDB-lite"/>
    </source>
</evidence>